<dbReference type="KEGG" id="amr:AM1_3526"/>
<accession>B0C264</accession>
<protein>
    <submittedName>
        <fullName evidence="1">Uncharacterized protein</fullName>
    </submittedName>
</protein>
<evidence type="ECO:0000313" key="2">
    <source>
        <dbReference type="Proteomes" id="UP000000268"/>
    </source>
</evidence>
<name>B0C264_ACAM1</name>
<dbReference type="Proteomes" id="UP000000268">
    <property type="component" value="Chromosome"/>
</dbReference>
<dbReference type="EMBL" id="CP000828">
    <property type="protein sequence ID" value="ABW28516.1"/>
    <property type="molecule type" value="Genomic_DNA"/>
</dbReference>
<reference evidence="1 2" key="1">
    <citation type="journal article" date="2008" name="Proc. Natl. Acad. Sci. U.S.A.">
        <title>Niche adaptation and genome expansion in the chlorophyll d-producing cyanobacterium Acaryochloris marina.</title>
        <authorList>
            <person name="Swingley W.D."/>
            <person name="Chen M."/>
            <person name="Cheung P.C."/>
            <person name="Conrad A.L."/>
            <person name="Dejesa L.C."/>
            <person name="Hao J."/>
            <person name="Honchak B.M."/>
            <person name="Karbach L.E."/>
            <person name="Kurdoglu A."/>
            <person name="Lahiri S."/>
            <person name="Mastrian S.D."/>
            <person name="Miyashita H."/>
            <person name="Page L."/>
            <person name="Ramakrishna P."/>
            <person name="Satoh S."/>
            <person name="Sattley W.M."/>
            <person name="Shimada Y."/>
            <person name="Taylor H.L."/>
            <person name="Tomo T."/>
            <person name="Tsuchiya T."/>
            <person name="Wang Z.T."/>
            <person name="Raymond J."/>
            <person name="Mimuro M."/>
            <person name="Blankenship R.E."/>
            <person name="Touchman J.W."/>
        </authorList>
    </citation>
    <scope>NUCLEOTIDE SEQUENCE [LARGE SCALE GENOMIC DNA]</scope>
    <source>
        <strain evidence="2">MBIC 11017</strain>
    </source>
</reference>
<sequence length="37" mass="4283">MGHTCPDQEAGAYLHCDPNILSTLFKTYEFTWKTYLS</sequence>
<proteinExistence type="predicted"/>
<keyword evidence="2" id="KW-1185">Reference proteome</keyword>
<dbReference type="STRING" id="329726.AM1_3526"/>
<organism evidence="1 2">
    <name type="scientific">Acaryochloris marina (strain MBIC 11017)</name>
    <dbReference type="NCBI Taxonomy" id="329726"/>
    <lineage>
        <taxon>Bacteria</taxon>
        <taxon>Bacillati</taxon>
        <taxon>Cyanobacteriota</taxon>
        <taxon>Cyanophyceae</taxon>
        <taxon>Acaryochloridales</taxon>
        <taxon>Acaryochloridaceae</taxon>
        <taxon>Acaryochloris</taxon>
    </lineage>
</organism>
<dbReference type="HOGENOM" id="CLU_3338739_0_0_3"/>
<evidence type="ECO:0000313" key="1">
    <source>
        <dbReference type="EMBL" id="ABW28516.1"/>
    </source>
</evidence>
<gene>
    <name evidence="1" type="ordered locus">AM1_3526</name>
</gene>
<dbReference type="AlphaFoldDB" id="B0C264"/>